<sequence length="156" mass="17833">MLLTSIYLCLTLFWVYANESKISQCKRLITIVDQGNNSIETNKGYQVTTSYQLAKDLEKITQILIKSKFGDTKLAEFNDKFATIFRNWNQQIGKASKALATTKTAEPSKNGRITIKKAREEINTNLISAYYTAKNFDVLFEELNEYCNQTEESVGF</sequence>
<reference evidence="2" key="2">
    <citation type="submission" date="2016-01" db="EMBL/GenBank/DDBJ databases">
        <title>Diatom-associated endosymboitic cyanobacterium lacks core nitrogen metabolism enzymes.</title>
        <authorList>
            <person name="Hilton J.A."/>
            <person name="Foster R.A."/>
            <person name="Tripp H.J."/>
            <person name="Carter B.J."/>
            <person name="Zehr J.P."/>
            <person name="Villareal T.A."/>
        </authorList>
    </citation>
    <scope>NUCLEOTIDE SEQUENCE [LARGE SCALE GENOMIC DNA]</scope>
    <source>
        <strain evidence="2">HH01</strain>
    </source>
</reference>
<evidence type="ECO:0000313" key="2">
    <source>
        <dbReference type="Proteomes" id="UP000053051"/>
    </source>
</evidence>
<dbReference type="OrthoDB" id="455956at2"/>
<dbReference type="Proteomes" id="UP000053051">
    <property type="component" value="Unassembled WGS sequence"/>
</dbReference>
<evidence type="ECO:0000313" key="1">
    <source>
        <dbReference type="EMBL" id="CCH66331.1"/>
    </source>
</evidence>
<name>M1X4L0_9NOST</name>
<accession>M1X4L0</accession>
<proteinExistence type="predicted"/>
<protein>
    <submittedName>
        <fullName evidence="1">Uncharacterized protein</fullName>
    </submittedName>
</protein>
<organism evidence="1 2">
    <name type="scientific">Richelia intracellularis HH01</name>
    <dbReference type="NCBI Taxonomy" id="1165094"/>
    <lineage>
        <taxon>Bacteria</taxon>
        <taxon>Bacillati</taxon>
        <taxon>Cyanobacteriota</taxon>
        <taxon>Cyanophyceae</taxon>
        <taxon>Nostocales</taxon>
        <taxon>Nostocaceae</taxon>
        <taxon>Richelia</taxon>
    </lineage>
</organism>
<dbReference type="EMBL" id="CAIY01000009">
    <property type="protein sequence ID" value="CCH66331.1"/>
    <property type="molecule type" value="Genomic_DNA"/>
</dbReference>
<gene>
    <name evidence="1" type="ORF">RINTHH_1760</name>
</gene>
<dbReference type="AlphaFoldDB" id="M1X4L0"/>
<reference evidence="1 2" key="1">
    <citation type="submission" date="2012-05" db="EMBL/GenBank/DDBJ databases">
        <authorList>
            <person name="Hilton J."/>
        </authorList>
    </citation>
    <scope>NUCLEOTIDE SEQUENCE [LARGE SCALE GENOMIC DNA]</scope>
    <source>
        <strain evidence="1 2">HH01</strain>
    </source>
</reference>
<comment type="caution">
    <text evidence="1">The sequence shown here is derived from an EMBL/GenBank/DDBJ whole genome shotgun (WGS) entry which is preliminary data.</text>
</comment>
<keyword evidence="2" id="KW-1185">Reference proteome</keyword>